<evidence type="ECO:0000313" key="2">
    <source>
        <dbReference type="Proteomes" id="UP000032142"/>
    </source>
</evidence>
<dbReference type="Proteomes" id="UP000032142">
    <property type="component" value="Unassembled WGS sequence"/>
</dbReference>
<evidence type="ECO:0000313" key="1">
    <source>
        <dbReference type="EMBL" id="KHG24114.1"/>
    </source>
</evidence>
<accession>A0A0B0PI54</accession>
<dbReference type="EMBL" id="KN427577">
    <property type="protein sequence ID" value="KHG24114.1"/>
    <property type="molecule type" value="Genomic_DNA"/>
</dbReference>
<gene>
    <name evidence="1" type="ORF">F383_08265</name>
</gene>
<name>A0A0B0PI54_GOSAR</name>
<dbReference type="AlphaFoldDB" id="A0A0B0PI54"/>
<protein>
    <submittedName>
        <fullName evidence="1">Uncharacterized protein</fullName>
    </submittedName>
</protein>
<organism evidence="1 2">
    <name type="scientific">Gossypium arboreum</name>
    <name type="common">Tree cotton</name>
    <name type="synonym">Gossypium nanking</name>
    <dbReference type="NCBI Taxonomy" id="29729"/>
    <lineage>
        <taxon>Eukaryota</taxon>
        <taxon>Viridiplantae</taxon>
        <taxon>Streptophyta</taxon>
        <taxon>Embryophyta</taxon>
        <taxon>Tracheophyta</taxon>
        <taxon>Spermatophyta</taxon>
        <taxon>Magnoliopsida</taxon>
        <taxon>eudicotyledons</taxon>
        <taxon>Gunneridae</taxon>
        <taxon>Pentapetalae</taxon>
        <taxon>rosids</taxon>
        <taxon>malvids</taxon>
        <taxon>Malvales</taxon>
        <taxon>Malvaceae</taxon>
        <taxon>Malvoideae</taxon>
        <taxon>Gossypium</taxon>
    </lineage>
</organism>
<keyword evidence="2" id="KW-1185">Reference proteome</keyword>
<proteinExistence type="predicted"/>
<sequence length="63" mass="7326">MLKNLKSWLFSCVWETESDIDTGCHMGVCSARVEMVLAMWIFKLARFVCFWSVFCSFCSPMLC</sequence>
<reference evidence="2" key="1">
    <citation type="submission" date="2014-09" db="EMBL/GenBank/DDBJ databases">
        <authorList>
            <person name="Mudge J."/>
            <person name="Ramaraj T."/>
            <person name="Lindquist I.E."/>
            <person name="Bharti A.K."/>
            <person name="Sundararajan A."/>
            <person name="Cameron C.T."/>
            <person name="Woodward J.E."/>
            <person name="May G.D."/>
            <person name="Brubaker C."/>
            <person name="Broadhvest J."/>
            <person name="Wilkins T.A."/>
        </authorList>
    </citation>
    <scope>NUCLEOTIDE SEQUENCE</scope>
    <source>
        <strain evidence="2">cv. AKA8401</strain>
    </source>
</reference>